<dbReference type="Pfam" id="PF10869">
    <property type="entry name" value="DUF2666"/>
    <property type="match status" value="1"/>
</dbReference>
<evidence type="ECO:0000313" key="2">
    <source>
        <dbReference type="EMBL" id="AEH07193.1"/>
    </source>
</evidence>
<gene>
    <name evidence="2" type="ordered locus">Metok_1225</name>
</gene>
<dbReference type="HOGENOM" id="CLU_1860681_0_0_2"/>
<sequence>MENKGKIETGEKIQFRAKRGKWFVVKKMDINENTEDIEIARLLNSIDKTINKKILEFLPFDIKKIEEMADEIYQKKKGRVKEEDIANALSKLKSPSTTRKLNNITELKEGKEILKIILNNIILERLGIKTKLDTKLIDKYIEKSSD</sequence>
<keyword evidence="3" id="KW-1185">Reference proteome</keyword>
<dbReference type="InterPro" id="IPR022620">
    <property type="entry name" value="DUF2666"/>
</dbReference>
<proteinExistence type="predicted"/>
<dbReference type="OrthoDB" id="86044at2157"/>
<dbReference type="Proteomes" id="UP000009296">
    <property type="component" value="Chromosome"/>
</dbReference>
<dbReference type="KEGG" id="mok:Metok_1225"/>
<dbReference type="AlphaFoldDB" id="F8AJK7"/>
<name>F8AJK7_METOI</name>
<protein>
    <recommendedName>
        <fullName evidence="1">DUF2666 domain-containing protein</fullName>
    </recommendedName>
</protein>
<dbReference type="RefSeq" id="WP_013867376.1">
    <property type="nucleotide sequence ID" value="NC_015636.1"/>
</dbReference>
<evidence type="ECO:0000259" key="1">
    <source>
        <dbReference type="Pfam" id="PF10869"/>
    </source>
</evidence>
<dbReference type="STRING" id="647113.Metok_1225"/>
<feature type="domain" description="DUF2666" evidence="1">
    <location>
        <begin position="11"/>
        <end position="144"/>
    </location>
</feature>
<dbReference type="EMBL" id="CP002792">
    <property type="protein sequence ID" value="AEH07193.1"/>
    <property type="molecule type" value="Genomic_DNA"/>
</dbReference>
<accession>F8AJK7</accession>
<evidence type="ECO:0000313" key="3">
    <source>
        <dbReference type="Proteomes" id="UP000009296"/>
    </source>
</evidence>
<organism evidence="2 3">
    <name type="scientific">Methanothermococcus okinawensis (strain DSM 14208 / JCM 11175 / IH1)</name>
    <dbReference type="NCBI Taxonomy" id="647113"/>
    <lineage>
        <taxon>Archaea</taxon>
        <taxon>Methanobacteriati</taxon>
        <taxon>Methanobacteriota</taxon>
        <taxon>Methanomada group</taxon>
        <taxon>Methanococci</taxon>
        <taxon>Methanococcales</taxon>
        <taxon>Methanococcaceae</taxon>
        <taxon>Methanothermococcus</taxon>
    </lineage>
</organism>
<reference evidence="2" key="1">
    <citation type="submission" date="2011-05" db="EMBL/GenBank/DDBJ databases">
        <title>Complete sequence of chromosome of Methanothermococcus okinawensis IH1.</title>
        <authorList>
            <consortium name="US DOE Joint Genome Institute"/>
            <person name="Lucas S."/>
            <person name="Han J."/>
            <person name="Lapidus A."/>
            <person name="Cheng J.-F."/>
            <person name="Goodwin L."/>
            <person name="Pitluck S."/>
            <person name="Peters L."/>
            <person name="Mikhailova N."/>
            <person name="Held B."/>
            <person name="Han C."/>
            <person name="Tapia R."/>
            <person name="Land M."/>
            <person name="Hauser L."/>
            <person name="Kyrpides N."/>
            <person name="Ivanova N."/>
            <person name="Pagani I."/>
            <person name="Sieprawska-Lupa M."/>
            <person name="Takai K."/>
            <person name="Miyazaki J."/>
            <person name="Whitman W."/>
            <person name="Woyke T."/>
        </authorList>
    </citation>
    <scope>NUCLEOTIDE SEQUENCE [LARGE SCALE GENOMIC DNA]</scope>
    <source>
        <strain evidence="2">IH1</strain>
    </source>
</reference>
<dbReference type="eggNOG" id="arCOG03415">
    <property type="taxonomic scope" value="Archaea"/>
</dbReference>
<dbReference type="GeneID" id="10773381"/>